<evidence type="ECO:0000313" key="5">
    <source>
        <dbReference type="EMBL" id="GAA2070323.1"/>
    </source>
</evidence>
<dbReference type="Pfam" id="PF11847">
    <property type="entry name" value="GT-C_AftD"/>
    <property type="match status" value="1"/>
</dbReference>
<feature type="domain" description="Arabinofuranosyltransferase D third carbohydrate binding module" evidence="4">
    <location>
        <begin position="939"/>
        <end position="1060"/>
    </location>
</feature>
<proteinExistence type="predicted"/>
<dbReference type="EMBL" id="BAAAPY010000001">
    <property type="protein sequence ID" value="GAA2070323.1"/>
    <property type="molecule type" value="Genomic_DNA"/>
</dbReference>
<feature type="transmembrane region" description="Helical" evidence="2">
    <location>
        <begin position="1246"/>
        <end position="1275"/>
    </location>
</feature>
<keyword evidence="2" id="KW-0472">Membrane</keyword>
<evidence type="ECO:0000259" key="3">
    <source>
        <dbReference type="Pfam" id="PF11847"/>
    </source>
</evidence>
<feature type="transmembrane region" description="Helical" evidence="2">
    <location>
        <begin position="227"/>
        <end position="248"/>
    </location>
</feature>
<feature type="transmembrane region" description="Helical" evidence="2">
    <location>
        <begin position="105"/>
        <end position="125"/>
    </location>
</feature>
<sequence>MTVSTSPGAVQPVGLITPWRARLLAWSLALVALAFAQAPGRTVPDTKLDLVVAPGEFLLRALDLWDPAGAFGQVQNQAYGYLFPMGPFFLLGSVLELPPWVVQRLWWSLVLVVAFLGVVKLLGALDIGSPWARILAGLAFSLSPRMLTVLGPSSIEVWPSAIAPWVLVPLVLAVRRPDGDPRRWAALSALAVACVGGVNAAATFAVVPMAAWWIWVAPAGRRRRSLLFWWPPLVLLGTMWWLLPLLLLGRVSPPFLDYIESISNTSFAATSADALRGTTNWVAYVDPGSPAGGALLTDPVVILNGAIVVALGVFGLATRDLPYRRFLVPSVLVGLALVTAGHVGATSGWQVEAVRSLLDGVLSPLRNTHKFDVLVRLPLVIGLCHAVTRLGGSHDRTAPGDRTRSLGVRVLVVAALVGATSPAWTGQLAPRGSFDEIPGHWVDTASWLEDNSRGTTLVTPAATFARYSWGRTNDEPLQALMRQPWAVRNVIPLAPGSNIEMLDTVSSTLAGGEGSVAFRDALRRSGIGTIVLRHDLDRGQLDTASPETVRATLLSTPGVRLAARFGPEVGGGPTLVNDEGRQIFVDAGRQSPRPAVEIFEVAGIASQRTVEDAAEVGVLVGDAGSQLRLGELVPSGGASSIMGPDVEGSRPSAPWTLTDGNRRREVAFGAVYRNRSGSLTESEPFRADRRVHRYDQDRIEPWSTVPVLDGAAGIGASSSQSDVGARPRLDPSAGPWAAFDDDPSTAWRPNLLQGPEAWLELDLGRRIDLGMLTIVLDLPRGETREITVVTEDGPRPVTAQGDLPVTLPVGSVDRVRIEGRRSAERELAIRDVSADGLRVSRPLRLPTAPEAWPAPVRILVQAAGGENPGCLELDGTRRCSDTFVERSEDGVRLDRLVPVPRTAAYEPTMRVAARAGQGLDEILQRGRVASVEASSQHTRSPLAGPLAAVDGSRSTAWAADPDDPSPTITVRWLDERQIEEIRLVTAADLPVSPPTAVRLRFSDGTSIDEVPVRNGRVEFEPVTTDSVEIELRTSRPRVSIDFATDLTTLPLGLGELAIDGVGGFARLDEDRPVVLECGDGPRLVVGGRTMDFSVETTVSALATGRPVPAQPCATEAMRVAAPETRVLAEGTDAVTPSDVLLARPVQSADAAVVVRTGSNANDGWRATEASRAEPVVLDGWQRGWRVADEGAAESLEEYFAPQGPYRTSMVLGVLAFVVLLLVALLPSRHVAPAPADHRGDRRAGPVVALTAVVVSLVVAGAVAAIALVVGGLLALLAARRRPGADALAAASAAGAALLTYAISPWGGFDPWAGSSIVPQLLVWVALGAVAAAGVPVGSAGRPSRWKGRSTSR</sequence>
<gene>
    <name evidence="5" type="ORF">GCM10009821_04170</name>
</gene>
<dbReference type="Pfam" id="PF24607">
    <property type="entry name" value="CBM_AftD"/>
    <property type="match status" value="1"/>
</dbReference>
<feature type="transmembrane region" description="Helical" evidence="2">
    <location>
        <begin position="78"/>
        <end position="98"/>
    </location>
</feature>
<feature type="transmembrane region" description="Helical" evidence="2">
    <location>
        <begin position="1320"/>
        <end position="1339"/>
    </location>
</feature>
<accession>A0ABP5HAT9</accession>
<dbReference type="Proteomes" id="UP001501480">
    <property type="component" value="Unassembled WGS sequence"/>
</dbReference>
<keyword evidence="2" id="KW-0812">Transmembrane</keyword>
<keyword evidence="2" id="KW-1133">Transmembrane helix</keyword>
<evidence type="ECO:0000256" key="1">
    <source>
        <dbReference type="SAM" id="MobiDB-lite"/>
    </source>
</evidence>
<dbReference type="Gene3D" id="2.60.120.260">
    <property type="entry name" value="Galactose-binding domain-like"/>
    <property type="match status" value="1"/>
</dbReference>
<keyword evidence="6" id="KW-1185">Reference proteome</keyword>
<evidence type="ECO:0000259" key="4">
    <source>
        <dbReference type="Pfam" id="PF24607"/>
    </source>
</evidence>
<name>A0ABP5HAT9_9ACTN</name>
<feature type="region of interest" description="Disordered" evidence="1">
    <location>
        <begin position="638"/>
        <end position="658"/>
    </location>
</feature>
<feature type="domain" description="Alpha-(1-&gt;3)-arabinofuranosyltransferase N-terminal GT-C" evidence="3">
    <location>
        <begin position="30"/>
        <end position="691"/>
    </location>
</feature>
<feature type="transmembrane region" description="Helical" evidence="2">
    <location>
        <begin position="1209"/>
        <end position="1226"/>
    </location>
</feature>
<evidence type="ECO:0000313" key="6">
    <source>
        <dbReference type="Proteomes" id="UP001501480"/>
    </source>
</evidence>
<feature type="transmembrane region" description="Helical" evidence="2">
    <location>
        <begin position="300"/>
        <end position="317"/>
    </location>
</feature>
<protein>
    <submittedName>
        <fullName evidence="5">Alpha-(1-&gt;3)-arabinofuranosyltransferase</fullName>
    </submittedName>
</protein>
<feature type="transmembrane region" description="Helical" evidence="2">
    <location>
        <begin position="186"/>
        <end position="215"/>
    </location>
</feature>
<dbReference type="InterPro" id="IPR008979">
    <property type="entry name" value="Galactose-bd-like_sf"/>
</dbReference>
<organism evidence="5 6">
    <name type="scientific">Aeromicrobium halocynthiae</name>
    <dbReference type="NCBI Taxonomy" id="560557"/>
    <lineage>
        <taxon>Bacteria</taxon>
        <taxon>Bacillati</taxon>
        <taxon>Actinomycetota</taxon>
        <taxon>Actinomycetes</taxon>
        <taxon>Propionibacteriales</taxon>
        <taxon>Nocardioidaceae</taxon>
        <taxon>Aeromicrobium</taxon>
    </lineage>
</organism>
<dbReference type="InterPro" id="IPR021798">
    <property type="entry name" value="AftD_N"/>
</dbReference>
<dbReference type="InterPro" id="IPR056997">
    <property type="entry name" value="CBM_AftD"/>
</dbReference>
<feature type="transmembrane region" description="Helical" evidence="2">
    <location>
        <begin position="1287"/>
        <end position="1308"/>
    </location>
</feature>
<reference evidence="6" key="1">
    <citation type="journal article" date="2019" name="Int. J. Syst. Evol. Microbiol.">
        <title>The Global Catalogue of Microorganisms (GCM) 10K type strain sequencing project: providing services to taxonomists for standard genome sequencing and annotation.</title>
        <authorList>
            <consortium name="The Broad Institute Genomics Platform"/>
            <consortium name="The Broad Institute Genome Sequencing Center for Infectious Disease"/>
            <person name="Wu L."/>
            <person name="Ma J."/>
        </authorList>
    </citation>
    <scope>NUCLEOTIDE SEQUENCE [LARGE SCALE GENOMIC DNA]</scope>
    <source>
        <strain evidence="6">JCM 15749</strain>
    </source>
</reference>
<dbReference type="SUPFAM" id="SSF49785">
    <property type="entry name" value="Galactose-binding domain-like"/>
    <property type="match status" value="1"/>
</dbReference>
<comment type="caution">
    <text evidence="5">The sequence shown here is derived from an EMBL/GenBank/DDBJ whole genome shotgun (WGS) entry which is preliminary data.</text>
</comment>
<dbReference type="RefSeq" id="WP_344323706.1">
    <property type="nucleotide sequence ID" value="NZ_BAAAPY010000001.1"/>
</dbReference>
<evidence type="ECO:0000256" key="2">
    <source>
        <dbReference type="SAM" id="Phobius"/>
    </source>
</evidence>